<evidence type="ECO:0000313" key="1">
    <source>
        <dbReference type="EMBL" id="MCH97544.1"/>
    </source>
</evidence>
<dbReference type="EMBL" id="LXQA010035224">
    <property type="protein sequence ID" value="MCH97544.1"/>
    <property type="molecule type" value="Genomic_DNA"/>
</dbReference>
<reference evidence="1 2" key="1">
    <citation type="journal article" date="2018" name="Front. Plant Sci.">
        <title>Red Clover (Trifolium pratense) and Zigzag Clover (T. medium) - A Picture of Genomic Similarities and Differences.</title>
        <authorList>
            <person name="Dluhosova J."/>
            <person name="Istvanek J."/>
            <person name="Nedelnik J."/>
            <person name="Repkova J."/>
        </authorList>
    </citation>
    <scope>NUCLEOTIDE SEQUENCE [LARGE SCALE GENOMIC DNA]</scope>
    <source>
        <strain evidence="2">cv. 10/8</strain>
        <tissue evidence="1">Leaf</tissue>
    </source>
</reference>
<feature type="non-terminal residue" evidence="1">
    <location>
        <position position="44"/>
    </location>
</feature>
<organism evidence="1 2">
    <name type="scientific">Trifolium medium</name>
    <dbReference type="NCBI Taxonomy" id="97028"/>
    <lineage>
        <taxon>Eukaryota</taxon>
        <taxon>Viridiplantae</taxon>
        <taxon>Streptophyta</taxon>
        <taxon>Embryophyta</taxon>
        <taxon>Tracheophyta</taxon>
        <taxon>Spermatophyta</taxon>
        <taxon>Magnoliopsida</taxon>
        <taxon>eudicotyledons</taxon>
        <taxon>Gunneridae</taxon>
        <taxon>Pentapetalae</taxon>
        <taxon>rosids</taxon>
        <taxon>fabids</taxon>
        <taxon>Fabales</taxon>
        <taxon>Fabaceae</taxon>
        <taxon>Papilionoideae</taxon>
        <taxon>50 kb inversion clade</taxon>
        <taxon>NPAAA clade</taxon>
        <taxon>Hologalegina</taxon>
        <taxon>IRL clade</taxon>
        <taxon>Trifolieae</taxon>
        <taxon>Trifolium</taxon>
    </lineage>
</organism>
<dbReference type="Proteomes" id="UP000265520">
    <property type="component" value="Unassembled WGS sequence"/>
</dbReference>
<dbReference type="AlphaFoldDB" id="A0A392NG76"/>
<comment type="caution">
    <text evidence="1">The sequence shown here is derived from an EMBL/GenBank/DDBJ whole genome shotgun (WGS) entry which is preliminary data.</text>
</comment>
<gene>
    <name evidence="1" type="ORF">A2U01_0018539</name>
</gene>
<protein>
    <submittedName>
        <fullName evidence="1">Uncharacterized protein</fullName>
    </submittedName>
</protein>
<keyword evidence="2" id="KW-1185">Reference proteome</keyword>
<accession>A0A392NG76</accession>
<sequence>MLRTKSDDSNGETWVVTVEIEFRYGESQWAMEGSVLSGIAAGWQ</sequence>
<proteinExistence type="predicted"/>
<evidence type="ECO:0000313" key="2">
    <source>
        <dbReference type="Proteomes" id="UP000265520"/>
    </source>
</evidence>
<name>A0A392NG76_9FABA</name>